<evidence type="ECO:0000313" key="1">
    <source>
        <dbReference type="EMBL" id="GHG73240.1"/>
    </source>
</evidence>
<accession>A0A919F346</accession>
<name>A0A919F346_9ACTN</name>
<comment type="caution">
    <text evidence="1">The sequence shown here is derived from an EMBL/GenBank/DDBJ whole genome shotgun (WGS) entry which is preliminary data.</text>
</comment>
<keyword evidence="2" id="KW-1185">Reference proteome</keyword>
<reference evidence="2" key="1">
    <citation type="journal article" date="2019" name="Int. J. Syst. Evol. Microbiol.">
        <title>The Global Catalogue of Microorganisms (GCM) 10K type strain sequencing project: providing services to taxonomists for standard genome sequencing and annotation.</title>
        <authorList>
            <consortium name="The Broad Institute Genomics Platform"/>
            <consortium name="The Broad Institute Genome Sequencing Center for Infectious Disease"/>
            <person name="Wu L."/>
            <person name="Ma J."/>
        </authorList>
    </citation>
    <scope>NUCLEOTIDE SEQUENCE [LARGE SCALE GENOMIC DNA]</scope>
    <source>
        <strain evidence="2">JCM 4253</strain>
    </source>
</reference>
<protein>
    <submittedName>
        <fullName evidence="1">Uncharacterized protein</fullName>
    </submittedName>
</protein>
<proteinExistence type="predicted"/>
<evidence type="ECO:0000313" key="2">
    <source>
        <dbReference type="Proteomes" id="UP000619355"/>
    </source>
</evidence>
<dbReference type="EMBL" id="BNBF01000032">
    <property type="protein sequence ID" value="GHG73240.1"/>
    <property type="molecule type" value="Genomic_DNA"/>
</dbReference>
<dbReference type="Proteomes" id="UP000619355">
    <property type="component" value="Unassembled WGS sequence"/>
</dbReference>
<sequence>MQERAFPAAEAERLRAVLAKSGRARDVRSEGESRDFRWRPFRGPHAVTGSLTVDRSSGEARLLLRADERPRGLPGLRGAGPFVALCQLTRAEESA</sequence>
<dbReference type="AlphaFoldDB" id="A0A919F346"/>
<gene>
    <name evidence="1" type="ORF">GCM10018980_69520</name>
</gene>
<organism evidence="1 2">
    <name type="scientific">Streptomyces capoamus</name>
    <dbReference type="NCBI Taxonomy" id="68183"/>
    <lineage>
        <taxon>Bacteria</taxon>
        <taxon>Bacillati</taxon>
        <taxon>Actinomycetota</taxon>
        <taxon>Actinomycetes</taxon>
        <taxon>Kitasatosporales</taxon>
        <taxon>Streptomycetaceae</taxon>
        <taxon>Streptomyces</taxon>
    </lineage>
</organism>